<reference evidence="1 2" key="1">
    <citation type="journal article" date="2023" name="Science">
        <title>Elucidation of the pathway for biosynthesis of saponin adjuvants from the soapbark tree.</title>
        <authorList>
            <person name="Reed J."/>
            <person name="Orme A."/>
            <person name="El-Demerdash A."/>
            <person name="Owen C."/>
            <person name="Martin L.B.B."/>
            <person name="Misra R.C."/>
            <person name="Kikuchi S."/>
            <person name="Rejzek M."/>
            <person name="Martin A.C."/>
            <person name="Harkess A."/>
            <person name="Leebens-Mack J."/>
            <person name="Louveau T."/>
            <person name="Stephenson M.J."/>
            <person name="Osbourn A."/>
        </authorList>
    </citation>
    <scope>NUCLEOTIDE SEQUENCE [LARGE SCALE GENOMIC DNA]</scope>
    <source>
        <strain evidence="1">S10</strain>
    </source>
</reference>
<protein>
    <submittedName>
        <fullName evidence="1">Increased DNA methylation 1</fullName>
    </submittedName>
</protein>
<evidence type="ECO:0000313" key="1">
    <source>
        <dbReference type="EMBL" id="KAJ7981811.1"/>
    </source>
</evidence>
<proteinExistence type="predicted"/>
<evidence type="ECO:0000313" key="2">
    <source>
        <dbReference type="Proteomes" id="UP001163823"/>
    </source>
</evidence>
<name>A0AAD7QJA0_QUISA</name>
<gene>
    <name evidence="1" type="ORF">O6P43_001029</name>
</gene>
<dbReference type="AlphaFoldDB" id="A0AAD7QJA0"/>
<keyword evidence="2" id="KW-1185">Reference proteome</keyword>
<organism evidence="1 2">
    <name type="scientific">Quillaja saponaria</name>
    <name type="common">Soap bark tree</name>
    <dbReference type="NCBI Taxonomy" id="32244"/>
    <lineage>
        <taxon>Eukaryota</taxon>
        <taxon>Viridiplantae</taxon>
        <taxon>Streptophyta</taxon>
        <taxon>Embryophyta</taxon>
        <taxon>Tracheophyta</taxon>
        <taxon>Spermatophyta</taxon>
        <taxon>Magnoliopsida</taxon>
        <taxon>eudicotyledons</taxon>
        <taxon>Gunneridae</taxon>
        <taxon>Pentapetalae</taxon>
        <taxon>rosids</taxon>
        <taxon>fabids</taxon>
        <taxon>Fabales</taxon>
        <taxon>Quillajaceae</taxon>
        <taxon>Quillaja</taxon>
    </lineage>
</organism>
<dbReference type="KEGG" id="qsa:O6P43_001029"/>
<accession>A0AAD7QJA0</accession>
<dbReference type="EMBL" id="JARAOO010000001">
    <property type="protein sequence ID" value="KAJ7981811.1"/>
    <property type="molecule type" value="Genomic_DNA"/>
</dbReference>
<sequence>MDRGFGFIPVDDFEKQSLNKINLKVFLGTVLLKKTLFENQKMDRESGQCDSSPIKIDGPTEVVISFEGESMTEFVQPVITCNDGVCDNSETKT</sequence>
<comment type="caution">
    <text evidence="1">The sequence shown here is derived from an EMBL/GenBank/DDBJ whole genome shotgun (WGS) entry which is preliminary data.</text>
</comment>
<dbReference type="Proteomes" id="UP001163823">
    <property type="component" value="Chromosome 1"/>
</dbReference>